<comment type="cofactor">
    <cofactor evidence="1">
        <name>pyridoxal 5'-phosphate</name>
        <dbReference type="ChEBI" id="CHEBI:597326"/>
    </cofactor>
</comment>
<comment type="caution">
    <text evidence="4">The sequence shown here is derived from an EMBL/GenBank/DDBJ whole genome shotgun (WGS) entry which is preliminary data.</text>
</comment>
<keyword evidence="2 3" id="KW-0663">Pyridoxal phosphate</keyword>
<keyword evidence="5" id="KW-1185">Reference proteome</keyword>
<proteinExistence type="inferred from homology"/>
<evidence type="ECO:0000313" key="4">
    <source>
        <dbReference type="EMBL" id="KAK0610946.1"/>
    </source>
</evidence>
<gene>
    <name evidence="4" type="ORF">B0T14DRAFT_441580</name>
</gene>
<sequence length="443" mass="47368">MPDHFAAARAALAAAESRFATNNPLSRAQHELAISSLPGGNTRTLLHTPPFPLTIARGEETYLYDLDGHKYLDLAGDLSAGLFSHTPPPPVLTALTTALATVGLSLGGTTLAEQRHASLLCARFGLDRVRFANTGTEANLYAVAAARRFTGKRKVVVFAGGYHGGVLSFPGREAAAGNVDRGEYVVVEGYNDLEKAREVMARVAEEGDLAGVLVEGLQGAGGVIPGREGFLKGLRSAARKAGAVFILDEVMTSRLAPGGLGQEMGLEPDLVTLGKYLGGGFAFGAFGGREEVMAVYDPRREGALGHSGTFNNNTMAMHAGRAALEEVYTPEVCVEFNARGDRLRERLAQAGKGTRMSFTGRGSLIGVHCTEDGTEEMLSGGDVAGKERRDLNDLFWFEMLEDGFWIARRGYMALILQTTDGEVDRFVDAVAKFLDRHRGIFAL</sequence>
<comment type="similarity">
    <text evidence="3">Belongs to the class-III pyridoxal-phosphate-dependent aminotransferase family.</text>
</comment>
<reference evidence="4" key="1">
    <citation type="submission" date="2023-06" db="EMBL/GenBank/DDBJ databases">
        <title>Genome-scale phylogeny and comparative genomics of the fungal order Sordariales.</title>
        <authorList>
            <consortium name="Lawrence Berkeley National Laboratory"/>
            <person name="Hensen N."/>
            <person name="Bonometti L."/>
            <person name="Westerberg I."/>
            <person name="Brannstrom I.O."/>
            <person name="Guillou S."/>
            <person name="Cros-Aarteil S."/>
            <person name="Calhoun S."/>
            <person name="Haridas S."/>
            <person name="Kuo A."/>
            <person name="Mondo S."/>
            <person name="Pangilinan J."/>
            <person name="Riley R."/>
            <person name="Labutti K."/>
            <person name="Andreopoulos B."/>
            <person name="Lipzen A."/>
            <person name="Chen C."/>
            <person name="Yanf M."/>
            <person name="Daum C."/>
            <person name="Ng V."/>
            <person name="Clum A."/>
            <person name="Steindorff A."/>
            <person name="Ohm R."/>
            <person name="Martin F."/>
            <person name="Silar P."/>
            <person name="Natvig D."/>
            <person name="Lalanne C."/>
            <person name="Gautier V."/>
            <person name="Ament-Velasquez S.L."/>
            <person name="Kruys A."/>
            <person name="Hutchinson M.I."/>
            <person name="Powell A.J."/>
            <person name="Barry K."/>
            <person name="Miller A.N."/>
            <person name="Grigoriev I.V."/>
            <person name="Debuchy R."/>
            <person name="Gladieux P."/>
            <person name="Thoren M.H."/>
            <person name="Johannesson H."/>
        </authorList>
    </citation>
    <scope>NUCLEOTIDE SEQUENCE</scope>
    <source>
        <strain evidence="4">CBS 606.72</strain>
    </source>
</reference>
<dbReference type="SUPFAM" id="SSF53383">
    <property type="entry name" value="PLP-dependent transferases"/>
    <property type="match status" value="1"/>
</dbReference>
<dbReference type="PANTHER" id="PTHR43713">
    <property type="entry name" value="GLUTAMATE-1-SEMIALDEHYDE 2,1-AMINOMUTASE"/>
    <property type="match status" value="1"/>
</dbReference>
<dbReference type="InterPro" id="IPR015422">
    <property type="entry name" value="PyrdxlP-dep_Trfase_small"/>
</dbReference>
<evidence type="ECO:0000256" key="2">
    <source>
        <dbReference type="ARBA" id="ARBA00022898"/>
    </source>
</evidence>
<dbReference type="Gene3D" id="3.90.1150.10">
    <property type="entry name" value="Aspartate Aminotransferase, domain 1"/>
    <property type="match status" value="1"/>
</dbReference>
<evidence type="ECO:0000256" key="1">
    <source>
        <dbReference type="ARBA" id="ARBA00001933"/>
    </source>
</evidence>
<accession>A0AA39WCQ6</accession>
<keyword evidence="4" id="KW-0808">Transferase</keyword>
<dbReference type="GO" id="GO:0008483">
    <property type="term" value="F:transaminase activity"/>
    <property type="evidence" value="ECO:0007669"/>
    <property type="project" value="InterPro"/>
</dbReference>
<dbReference type="InterPro" id="IPR005814">
    <property type="entry name" value="Aminotrans_3"/>
</dbReference>
<dbReference type="InterPro" id="IPR015421">
    <property type="entry name" value="PyrdxlP-dep_Trfase_major"/>
</dbReference>
<dbReference type="AlphaFoldDB" id="A0AA39WCQ6"/>
<dbReference type="Gene3D" id="3.40.640.10">
    <property type="entry name" value="Type I PLP-dependent aspartate aminotransferase-like (Major domain)"/>
    <property type="match status" value="1"/>
</dbReference>
<name>A0AA39WCQ6_9PEZI</name>
<dbReference type="Pfam" id="PF00202">
    <property type="entry name" value="Aminotran_3"/>
    <property type="match status" value="1"/>
</dbReference>
<evidence type="ECO:0000256" key="3">
    <source>
        <dbReference type="RuleBase" id="RU003560"/>
    </source>
</evidence>
<dbReference type="EMBL" id="JAULSU010000007">
    <property type="protein sequence ID" value="KAK0610946.1"/>
    <property type="molecule type" value="Genomic_DNA"/>
</dbReference>
<dbReference type="Proteomes" id="UP001175000">
    <property type="component" value="Unassembled WGS sequence"/>
</dbReference>
<evidence type="ECO:0000313" key="5">
    <source>
        <dbReference type="Proteomes" id="UP001175000"/>
    </source>
</evidence>
<organism evidence="4 5">
    <name type="scientific">Immersiella caudata</name>
    <dbReference type="NCBI Taxonomy" id="314043"/>
    <lineage>
        <taxon>Eukaryota</taxon>
        <taxon>Fungi</taxon>
        <taxon>Dikarya</taxon>
        <taxon>Ascomycota</taxon>
        <taxon>Pezizomycotina</taxon>
        <taxon>Sordariomycetes</taxon>
        <taxon>Sordariomycetidae</taxon>
        <taxon>Sordariales</taxon>
        <taxon>Lasiosphaeriaceae</taxon>
        <taxon>Immersiella</taxon>
    </lineage>
</organism>
<dbReference type="GO" id="GO:0030170">
    <property type="term" value="F:pyridoxal phosphate binding"/>
    <property type="evidence" value="ECO:0007669"/>
    <property type="project" value="InterPro"/>
</dbReference>
<dbReference type="InterPro" id="IPR015424">
    <property type="entry name" value="PyrdxlP-dep_Trfase"/>
</dbReference>
<dbReference type="PANTHER" id="PTHR43713:SF3">
    <property type="entry name" value="GLUTAMATE-1-SEMIALDEHYDE 2,1-AMINOMUTASE 1, CHLOROPLASTIC-RELATED"/>
    <property type="match status" value="1"/>
</dbReference>
<protein>
    <submittedName>
        <fullName evidence="4">Pyridoxal phosphate-dependent transferase</fullName>
    </submittedName>
</protein>